<sequence length="106" mass="11552">PTIKFCSLGQDLKATVSYSVPNFMADMADKDMLTFNSSNTNNNSETNDTDGPEAALLCWASMLKIVKEFGIHDKVFINLLSDTPRYLLLATLPPPPPVIPPSIPAL</sequence>
<evidence type="ECO:0000313" key="2">
    <source>
        <dbReference type="Proteomes" id="UP000030671"/>
    </source>
</evidence>
<dbReference type="KEGG" id="hir:HETIRDRAFT_321448"/>
<proteinExistence type="predicted"/>
<evidence type="ECO:0000313" key="1">
    <source>
        <dbReference type="EMBL" id="ETW79832.1"/>
    </source>
</evidence>
<feature type="non-terminal residue" evidence="1">
    <location>
        <position position="1"/>
    </location>
</feature>
<gene>
    <name evidence="1" type="ORF">HETIRDRAFT_321448</name>
</gene>
<dbReference type="Proteomes" id="UP000030671">
    <property type="component" value="Unassembled WGS sequence"/>
</dbReference>
<name>W4K213_HETIT</name>
<dbReference type="RefSeq" id="XP_009548376.1">
    <property type="nucleotide sequence ID" value="XM_009550081.1"/>
</dbReference>
<dbReference type="HOGENOM" id="CLU_2229486_0_0_1"/>
<reference evidence="1 2" key="1">
    <citation type="journal article" date="2012" name="New Phytol.">
        <title>Insight into trade-off between wood decay and parasitism from the genome of a fungal forest pathogen.</title>
        <authorList>
            <person name="Olson A."/>
            <person name="Aerts A."/>
            <person name="Asiegbu F."/>
            <person name="Belbahri L."/>
            <person name="Bouzid O."/>
            <person name="Broberg A."/>
            <person name="Canback B."/>
            <person name="Coutinho P.M."/>
            <person name="Cullen D."/>
            <person name="Dalman K."/>
            <person name="Deflorio G."/>
            <person name="van Diepen L.T."/>
            <person name="Dunand C."/>
            <person name="Duplessis S."/>
            <person name="Durling M."/>
            <person name="Gonthier P."/>
            <person name="Grimwood J."/>
            <person name="Fossdal C.G."/>
            <person name="Hansson D."/>
            <person name="Henrissat B."/>
            <person name="Hietala A."/>
            <person name="Himmelstrand K."/>
            <person name="Hoffmeister D."/>
            <person name="Hogberg N."/>
            <person name="James T.Y."/>
            <person name="Karlsson M."/>
            <person name="Kohler A."/>
            <person name="Kues U."/>
            <person name="Lee Y.H."/>
            <person name="Lin Y.C."/>
            <person name="Lind M."/>
            <person name="Lindquist E."/>
            <person name="Lombard V."/>
            <person name="Lucas S."/>
            <person name="Lunden K."/>
            <person name="Morin E."/>
            <person name="Murat C."/>
            <person name="Park J."/>
            <person name="Raffaello T."/>
            <person name="Rouze P."/>
            <person name="Salamov A."/>
            <person name="Schmutz J."/>
            <person name="Solheim H."/>
            <person name="Stahlberg J."/>
            <person name="Velez H."/>
            <person name="de Vries R.P."/>
            <person name="Wiebenga A."/>
            <person name="Woodward S."/>
            <person name="Yakovlev I."/>
            <person name="Garbelotto M."/>
            <person name="Martin F."/>
            <person name="Grigoriev I.V."/>
            <person name="Stenlid J."/>
        </authorList>
    </citation>
    <scope>NUCLEOTIDE SEQUENCE [LARGE SCALE GENOMIC DNA]</scope>
    <source>
        <strain evidence="1 2">TC 32-1</strain>
    </source>
</reference>
<dbReference type="AlphaFoldDB" id="W4K213"/>
<protein>
    <submittedName>
        <fullName evidence="1">Uncharacterized protein</fullName>
    </submittedName>
</protein>
<organism evidence="1 2">
    <name type="scientific">Heterobasidion irregulare (strain TC 32-1)</name>
    <dbReference type="NCBI Taxonomy" id="747525"/>
    <lineage>
        <taxon>Eukaryota</taxon>
        <taxon>Fungi</taxon>
        <taxon>Dikarya</taxon>
        <taxon>Basidiomycota</taxon>
        <taxon>Agaricomycotina</taxon>
        <taxon>Agaricomycetes</taxon>
        <taxon>Russulales</taxon>
        <taxon>Bondarzewiaceae</taxon>
        <taxon>Heterobasidion</taxon>
        <taxon>Heterobasidion annosum species complex</taxon>
    </lineage>
</organism>
<keyword evidence="2" id="KW-1185">Reference proteome</keyword>
<dbReference type="EMBL" id="KI925460">
    <property type="protein sequence ID" value="ETW79832.1"/>
    <property type="molecule type" value="Genomic_DNA"/>
</dbReference>
<accession>W4K213</accession>
<dbReference type="InParanoid" id="W4K213"/>
<dbReference type="GeneID" id="20670753"/>